<accession>A0A8D8RGC0</accession>
<evidence type="ECO:0000313" key="1">
    <source>
        <dbReference type="EMBL" id="CAG6648596.1"/>
    </source>
</evidence>
<dbReference type="AlphaFoldDB" id="A0A8D8RGC0"/>
<sequence>MGSTFYMRGTFCMRSTFCMGSTCYMRSTFCKERPYWHDCYNSLLYSQYEFYQDYPEANTEENNYSNQNCLIFNFVFCRNRTELSFGDRLPVTVVQLPFRMILVHLHGA</sequence>
<dbReference type="EMBL" id="HBUF01153047">
    <property type="protein sequence ID" value="CAG6648596.1"/>
    <property type="molecule type" value="Transcribed_RNA"/>
</dbReference>
<reference evidence="1" key="1">
    <citation type="submission" date="2021-05" db="EMBL/GenBank/DDBJ databases">
        <authorList>
            <person name="Alioto T."/>
            <person name="Alioto T."/>
            <person name="Gomez Garrido J."/>
        </authorList>
    </citation>
    <scope>NUCLEOTIDE SEQUENCE</scope>
</reference>
<name>A0A8D8RGC0_9HEMI</name>
<proteinExistence type="predicted"/>
<organism evidence="1">
    <name type="scientific">Cacopsylla melanoneura</name>
    <dbReference type="NCBI Taxonomy" id="428564"/>
    <lineage>
        <taxon>Eukaryota</taxon>
        <taxon>Metazoa</taxon>
        <taxon>Ecdysozoa</taxon>
        <taxon>Arthropoda</taxon>
        <taxon>Hexapoda</taxon>
        <taxon>Insecta</taxon>
        <taxon>Pterygota</taxon>
        <taxon>Neoptera</taxon>
        <taxon>Paraneoptera</taxon>
        <taxon>Hemiptera</taxon>
        <taxon>Sternorrhyncha</taxon>
        <taxon>Psylloidea</taxon>
        <taxon>Psyllidae</taxon>
        <taxon>Psyllinae</taxon>
        <taxon>Cacopsylla</taxon>
    </lineage>
</organism>
<protein>
    <submittedName>
        <fullName evidence="1">Uncharacterized protein</fullName>
    </submittedName>
</protein>